<evidence type="ECO:0000313" key="1">
    <source>
        <dbReference type="EMBL" id="KAF2677138.1"/>
    </source>
</evidence>
<dbReference type="SUPFAM" id="SSF56672">
    <property type="entry name" value="DNA/RNA polymerases"/>
    <property type="match status" value="1"/>
</dbReference>
<reference evidence="1" key="1">
    <citation type="journal article" date="2020" name="Stud. Mycol.">
        <title>101 Dothideomycetes genomes: a test case for predicting lifestyles and emergence of pathogens.</title>
        <authorList>
            <person name="Haridas S."/>
            <person name="Albert R."/>
            <person name="Binder M."/>
            <person name="Bloem J."/>
            <person name="Labutti K."/>
            <person name="Salamov A."/>
            <person name="Andreopoulos B."/>
            <person name="Baker S."/>
            <person name="Barry K."/>
            <person name="Bills G."/>
            <person name="Bluhm B."/>
            <person name="Cannon C."/>
            <person name="Castanera R."/>
            <person name="Culley D."/>
            <person name="Daum C."/>
            <person name="Ezra D."/>
            <person name="Gonzalez J."/>
            <person name="Henrissat B."/>
            <person name="Kuo A."/>
            <person name="Liang C."/>
            <person name="Lipzen A."/>
            <person name="Lutzoni F."/>
            <person name="Magnuson J."/>
            <person name="Mondo S."/>
            <person name="Nolan M."/>
            <person name="Ohm R."/>
            <person name="Pangilinan J."/>
            <person name="Park H.-J."/>
            <person name="Ramirez L."/>
            <person name="Alfaro M."/>
            <person name="Sun H."/>
            <person name="Tritt A."/>
            <person name="Yoshinaga Y."/>
            <person name="Zwiers L.-H."/>
            <person name="Turgeon B."/>
            <person name="Goodwin S."/>
            <person name="Spatafora J."/>
            <person name="Crous P."/>
            <person name="Grigoriev I."/>
        </authorList>
    </citation>
    <scope>NUCLEOTIDE SEQUENCE</scope>
    <source>
        <strain evidence="1">CBS 122367</strain>
    </source>
</reference>
<dbReference type="InterPro" id="IPR043502">
    <property type="entry name" value="DNA/RNA_pol_sf"/>
</dbReference>
<keyword evidence="2" id="KW-1185">Reference proteome</keyword>
<gene>
    <name evidence="1" type="ORF">K458DRAFT_320282</name>
</gene>
<dbReference type="Gene3D" id="3.30.70.270">
    <property type="match status" value="1"/>
</dbReference>
<dbReference type="Proteomes" id="UP000799291">
    <property type="component" value="Unassembled WGS sequence"/>
</dbReference>
<sequence length="57" mass="6847">INNILRKYLNIFIIAYLNDILIYLEKNEDYKNYELEFFSFIINTAGIQISLDKIKTI</sequence>
<dbReference type="AlphaFoldDB" id="A0A6G1IGC0"/>
<protein>
    <recommendedName>
        <fullName evidence="3">Reverse transcriptase domain-containing protein</fullName>
    </recommendedName>
</protein>
<dbReference type="OrthoDB" id="3937513at2759"/>
<evidence type="ECO:0008006" key="3">
    <source>
        <dbReference type="Google" id="ProtNLM"/>
    </source>
</evidence>
<organism evidence="1 2">
    <name type="scientific">Lentithecium fluviatile CBS 122367</name>
    <dbReference type="NCBI Taxonomy" id="1168545"/>
    <lineage>
        <taxon>Eukaryota</taxon>
        <taxon>Fungi</taxon>
        <taxon>Dikarya</taxon>
        <taxon>Ascomycota</taxon>
        <taxon>Pezizomycotina</taxon>
        <taxon>Dothideomycetes</taxon>
        <taxon>Pleosporomycetidae</taxon>
        <taxon>Pleosporales</taxon>
        <taxon>Massarineae</taxon>
        <taxon>Lentitheciaceae</taxon>
        <taxon>Lentithecium</taxon>
    </lineage>
</organism>
<dbReference type="EMBL" id="MU005625">
    <property type="protein sequence ID" value="KAF2677138.1"/>
    <property type="molecule type" value="Genomic_DNA"/>
</dbReference>
<dbReference type="InterPro" id="IPR043128">
    <property type="entry name" value="Rev_trsase/Diguanyl_cyclase"/>
</dbReference>
<proteinExistence type="predicted"/>
<feature type="non-terminal residue" evidence="1">
    <location>
        <position position="1"/>
    </location>
</feature>
<accession>A0A6G1IGC0</accession>
<name>A0A6G1IGC0_9PLEO</name>
<evidence type="ECO:0000313" key="2">
    <source>
        <dbReference type="Proteomes" id="UP000799291"/>
    </source>
</evidence>